<keyword evidence="3 7" id="KW-0812">Transmembrane</keyword>
<name>A0A9W8AJ70_9FUNG</name>
<gene>
    <name evidence="8" type="ORF">IWQ60_000073</name>
</gene>
<reference evidence="8" key="1">
    <citation type="submission" date="2022-07" db="EMBL/GenBank/DDBJ databases">
        <title>Phylogenomic reconstructions and comparative analyses of Kickxellomycotina fungi.</title>
        <authorList>
            <person name="Reynolds N.K."/>
            <person name="Stajich J.E."/>
            <person name="Barry K."/>
            <person name="Grigoriev I.V."/>
            <person name="Crous P."/>
            <person name="Smith M.E."/>
        </authorList>
    </citation>
    <scope>NUCLEOTIDE SEQUENCE</scope>
    <source>
        <strain evidence="8">RSA 861</strain>
    </source>
</reference>
<accession>A0A9W8AJ70</accession>
<evidence type="ECO:0000256" key="6">
    <source>
        <dbReference type="ARBA" id="ARBA00023136"/>
    </source>
</evidence>
<evidence type="ECO:0000256" key="4">
    <source>
        <dbReference type="ARBA" id="ARBA00022824"/>
    </source>
</evidence>
<keyword evidence="9" id="KW-1185">Reference proteome</keyword>
<dbReference type="EMBL" id="JANBPT010000002">
    <property type="protein sequence ID" value="KAJ1930676.1"/>
    <property type="molecule type" value="Genomic_DNA"/>
</dbReference>
<feature type="transmembrane region" description="Helical" evidence="7">
    <location>
        <begin position="42"/>
        <end position="67"/>
    </location>
</feature>
<keyword evidence="6 7" id="KW-0472">Membrane</keyword>
<comment type="subcellular location">
    <subcellularLocation>
        <location evidence="1">Endoplasmic reticulum membrane</location>
        <topology evidence="1">Multi-pass membrane protein</topology>
    </subcellularLocation>
</comment>
<evidence type="ECO:0000256" key="2">
    <source>
        <dbReference type="ARBA" id="ARBA00009436"/>
    </source>
</evidence>
<dbReference type="PANTHER" id="PTHR12906">
    <property type="entry name" value="PROTEIN C20ORF24 RAB5-INTERACTING PROTEIN"/>
    <property type="match status" value="1"/>
</dbReference>
<proteinExistence type="inferred from homology"/>
<dbReference type="AlphaFoldDB" id="A0A9W8AJ70"/>
<evidence type="ECO:0000256" key="1">
    <source>
        <dbReference type="ARBA" id="ARBA00004477"/>
    </source>
</evidence>
<dbReference type="GO" id="GO:0005789">
    <property type="term" value="C:endoplasmic reticulum membrane"/>
    <property type="evidence" value="ECO:0007669"/>
    <property type="project" value="UniProtKB-SubCell"/>
</dbReference>
<dbReference type="GO" id="GO:0005739">
    <property type="term" value="C:mitochondrion"/>
    <property type="evidence" value="ECO:0007669"/>
    <property type="project" value="GOC"/>
</dbReference>
<keyword evidence="5 7" id="KW-1133">Transmembrane helix</keyword>
<evidence type="ECO:0000256" key="3">
    <source>
        <dbReference type="ARBA" id="ARBA00022692"/>
    </source>
</evidence>
<organism evidence="8 9">
    <name type="scientific">Tieghemiomyces parasiticus</name>
    <dbReference type="NCBI Taxonomy" id="78921"/>
    <lineage>
        <taxon>Eukaryota</taxon>
        <taxon>Fungi</taxon>
        <taxon>Fungi incertae sedis</taxon>
        <taxon>Zoopagomycota</taxon>
        <taxon>Kickxellomycotina</taxon>
        <taxon>Dimargaritomycetes</taxon>
        <taxon>Dimargaritales</taxon>
        <taxon>Dimargaritaceae</taxon>
        <taxon>Tieghemiomyces</taxon>
    </lineage>
</organism>
<dbReference type="Proteomes" id="UP001150569">
    <property type="component" value="Unassembled WGS sequence"/>
</dbReference>
<evidence type="ECO:0000256" key="7">
    <source>
        <dbReference type="SAM" id="Phobius"/>
    </source>
</evidence>
<comment type="similarity">
    <text evidence="2">Belongs to the EMC6 family.</text>
</comment>
<evidence type="ECO:0000313" key="8">
    <source>
        <dbReference type="EMBL" id="KAJ1930676.1"/>
    </source>
</evidence>
<feature type="transmembrane region" description="Helical" evidence="7">
    <location>
        <begin position="87"/>
        <end position="106"/>
    </location>
</feature>
<dbReference type="Pfam" id="PF07019">
    <property type="entry name" value="EMC6"/>
    <property type="match status" value="1"/>
</dbReference>
<comment type="caution">
    <text evidence="8">The sequence shown here is derived from an EMBL/GenBank/DDBJ whole genome shotgun (WGS) entry which is preliminary data.</text>
</comment>
<sequence length="112" mass="12149">MGNSKTSSAANASASAPTMTKFQKAFQKDCEWKKLELQDVSFWILNGISIAVGLLCATFIAMSYYLATVLGVEADDFGGKSEILQEAYVSGLATFLCTWIITYTMFHAPSLA</sequence>
<dbReference type="InterPro" id="IPR029008">
    <property type="entry name" value="EMC6-like"/>
</dbReference>
<keyword evidence="4" id="KW-0256">Endoplasmic reticulum</keyword>
<dbReference type="InterPro" id="IPR010742">
    <property type="entry name" value="RCAF1"/>
</dbReference>
<dbReference type="OrthoDB" id="286395at2759"/>
<evidence type="ECO:0000256" key="5">
    <source>
        <dbReference type="ARBA" id="ARBA00022989"/>
    </source>
</evidence>
<evidence type="ECO:0000313" key="9">
    <source>
        <dbReference type="Proteomes" id="UP001150569"/>
    </source>
</evidence>
<protein>
    <submittedName>
        <fullName evidence="8">Uncharacterized protein</fullName>
    </submittedName>
</protein>
<dbReference type="GO" id="GO:0097250">
    <property type="term" value="P:mitochondrial respirasome assembly"/>
    <property type="evidence" value="ECO:0007669"/>
    <property type="project" value="InterPro"/>
</dbReference>
<dbReference type="PANTHER" id="PTHR12906:SF0">
    <property type="entry name" value="GEL COMPLEX SUBUNIT OPTI"/>
    <property type="match status" value="1"/>
</dbReference>